<dbReference type="EMBL" id="BMOI01000013">
    <property type="protein sequence ID" value="GGL08127.1"/>
    <property type="molecule type" value="Genomic_DNA"/>
</dbReference>
<proteinExistence type="predicted"/>
<dbReference type="RefSeq" id="WP_175328965.1">
    <property type="nucleotide sequence ID" value="NZ_BMOI01000013.1"/>
</dbReference>
<evidence type="ECO:0000313" key="5">
    <source>
        <dbReference type="Proteomes" id="UP000746584"/>
    </source>
</evidence>
<reference evidence="2" key="2">
    <citation type="submission" date="2020-09" db="EMBL/GenBank/DDBJ databases">
        <authorList>
            <person name="Sun Q."/>
            <person name="Ohkuma M."/>
        </authorList>
    </citation>
    <scope>NUCLEOTIDE SEQUENCE</scope>
    <source>
        <strain evidence="2">JCM 1480</strain>
    </source>
</reference>
<accession>A0A8H9GBP6</accession>
<gene>
    <name evidence="2" type="ORF">GCM10009769_27900</name>
    <name evidence="3" type="ORF">JOE58_002573</name>
</gene>
<keyword evidence="5" id="KW-1185">Reference proteome</keyword>
<comment type="caution">
    <text evidence="2">The sequence shown here is derived from an EMBL/GenBank/DDBJ whole genome shotgun (WGS) entry which is preliminary data.</text>
</comment>
<dbReference type="Proteomes" id="UP000746584">
    <property type="component" value="Unassembled WGS sequence"/>
</dbReference>
<dbReference type="CDD" id="cd02209">
    <property type="entry name" value="cupin_XRE_C"/>
    <property type="match status" value="1"/>
</dbReference>
<evidence type="ECO:0000313" key="3">
    <source>
        <dbReference type="EMBL" id="MBM7803322.1"/>
    </source>
</evidence>
<dbReference type="Gene3D" id="2.60.120.10">
    <property type="entry name" value="Jelly Rolls"/>
    <property type="match status" value="1"/>
</dbReference>
<reference evidence="2" key="1">
    <citation type="journal article" date="2014" name="Int. J. Syst. Evol. Microbiol.">
        <title>Complete genome sequence of Corynebacterium casei LMG S-19264T (=DSM 44701T), isolated from a smear-ripened cheese.</title>
        <authorList>
            <consortium name="US DOE Joint Genome Institute (JGI-PGF)"/>
            <person name="Walter F."/>
            <person name="Albersmeier A."/>
            <person name="Kalinowski J."/>
            <person name="Ruckert C."/>
        </authorList>
    </citation>
    <scope>NUCLEOTIDE SEQUENCE</scope>
    <source>
        <strain evidence="2">JCM 1480</strain>
    </source>
</reference>
<evidence type="ECO:0000313" key="2">
    <source>
        <dbReference type="EMBL" id="GGL08127.1"/>
    </source>
</evidence>
<evidence type="ECO:0000259" key="1">
    <source>
        <dbReference type="Pfam" id="PF07883"/>
    </source>
</evidence>
<dbReference type="Pfam" id="PF07883">
    <property type="entry name" value="Cupin_2"/>
    <property type="match status" value="1"/>
</dbReference>
<dbReference type="SUPFAM" id="SSF51182">
    <property type="entry name" value="RmlC-like cupins"/>
    <property type="match status" value="1"/>
</dbReference>
<organism evidence="2 4">
    <name type="scientific">Curtobacterium luteum</name>
    <dbReference type="NCBI Taxonomy" id="33881"/>
    <lineage>
        <taxon>Bacteria</taxon>
        <taxon>Bacillati</taxon>
        <taxon>Actinomycetota</taxon>
        <taxon>Actinomycetes</taxon>
        <taxon>Micrococcales</taxon>
        <taxon>Microbacteriaceae</taxon>
        <taxon>Curtobacterium</taxon>
    </lineage>
</organism>
<dbReference type="EMBL" id="JAFBCG010000001">
    <property type="protein sequence ID" value="MBM7803322.1"/>
    <property type="molecule type" value="Genomic_DNA"/>
</dbReference>
<reference evidence="3 5" key="3">
    <citation type="submission" date="2021-01" db="EMBL/GenBank/DDBJ databases">
        <title>Sequencing the genomes of 1000 actinobacteria strains.</title>
        <authorList>
            <person name="Klenk H.-P."/>
        </authorList>
    </citation>
    <scope>NUCLEOTIDE SEQUENCE [LARGE SCALE GENOMIC DNA]</scope>
    <source>
        <strain evidence="3 5">DSM 20542</strain>
    </source>
</reference>
<sequence length="213" mass="23424">MTKEATQRDELMEAATRRASGFGPGLRRLGWRGATAAIARSIGLPAKTLGRIADGAQLPTYAQALLIAQAIGRPLEDISGPLRAPAVGQRQRRKIAAEYGEWNLVDVDVLSPGPVELLLLPESGERGTRHDGVEWLYVSRGSVQIDFGYRDDAVRLEERELYSFDASTPHALFNVGDQNAVVLRGMSVLGLQLHTEELRREDRFEPKARPGRA</sequence>
<evidence type="ECO:0000313" key="4">
    <source>
        <dbReference type="Proteomes" id="UP000648535"/>
    </source>
</evidence>
<protein>
    <submittedName>
        <fullName evidence="2">XRE family transcriptional regulator</fullName>
    </submittedName>
</protein>
<name>A0A8H9GBP6_9MICO</name>
<dbReference type="InterPro" id="IPR011051">
    <property type="entry name" value="RmlC_Cupin_sf"/>
</dbReference>
<dbReference type="InterPro" id="IPR014710">
    <property type="entry name" value="RmlC-like_jellyroll"/>
</dbReference>
<feature type="domain" description="Cupin type-2" evidence="1">
    <location>
        <begin position="128"/>
        <end position="183"/>
    </location>
</feature>
<dbReference type="AlphaFoldDB" id="A0A8H9GBP6"/>
<dbReference type="Proteomes" id="UP000648535">
    <property type="component" value="Unassembled WGS sequence"/>
</dbReference>
<dbReference type="InterPro" id="IPR013096">
    <property type="entry name" value="Cupin_2"/>
</dbReference>